<organism evidence="2 3">
    <name type="scientific">Tahibacter aquaticus</name>
    <dbReference type="NCBI Taxonomy" id="520092"/>
    <lineage>
        <taxon>Bacteria</taxon>
        <taxon>Pseudomonadati</taxon>
        <taxon>Pseudomonadota</taxon>
        <taxon>Gammaproteobacteria</taxon>
        <taxon>Lysobacterales</taxon>
        <taxon>Rhodanobacteraceae</taxon>
        <taxon>Tahibacter</taxon>
    </lineage>
</organism>
<accession>A0A4R6YUX3</accession>
<keyword evidence="1" id="KW-0732">Signal</keyword>
<dbReference type="AlphaFoldDB" id="A0A4R6YUX3"/>
<feature type="signal peptide" evidence="1">
    <location>
        <begin position="1"/>
        <end position="26"/>
    </location>
</feature>
<sequence>MNRKISIALHVSAVFLLGISSGAAFAEPCHAERLAMEGADLNATAICSGPPTEEQLRACYYAYGVYSVMANQYQQCMAYEHQGPL</sequence>
<evidence type="ECO:0000256" key="1">
    <source>
        <dbReference type="SAM" id="SignalP"/>
    </source>
</evidence>
<dbReference type="Proteomes" id="UP000295293">
    <property type="component" value="Unassembled WGS sequence"/>
</dbReference>
<proteinExistence type="predicted"/>
<protein>
    <submittedName>
        <fullName evidence="2">Uncharacterized protein</fullName>
    </submittedName>
</protein>
<reference evidence="2 3" key="1">
    <citation type="submission" date="2019-03" db="EMBL/GenBank/DDBJ databases">
        <title>Genomic Encyclopedia of Type Strains, Phase IV (KMG-IV): sequencing the most valuable type-strain genomes for metagenomic binning, comparative biology and taxonomic classification.</title>
        <authorList>
            <person name="Goeker M."/>
        </authorList>
    </citation>
    <scope>NUCLEOTIDE SEQUENCE [LARGE SCALE GENOMIC DNA]</scope>
    <source>
        <strain evidence="2 3">DSM 21667</strain>
    </source>
</reference>
<keyword evidence="3" id="KW-1185">Reference proteome</keyword>
<gene>
    <name evidence="2" type="ORF">DFR29_10818</name>
</gene>
<name>A0A4R6YUX3_9GAMM</name>
<feature type="chain" id="PRO_5020291731" evidence="1">
    <location>
        <begin position="27"/>
        <end position="85"/>
    </location>
</feature>
<dbReference type="RefSeq" id="WP_133819260.1">
    <property type="nucleotide sequence ID" value="NZ_SNZH01000008.1"/>
</dbReference>
<dbReference type="EMBL" id="SNZH01000008">
    <property type="protein sequence ID" value="TDR42435.1"/>
    <property type="molecule type" value="Genomic_DNA"/>
</dbReference>
<evidence type="ECO:0000313" key="2">
    <source>
        <dbReference type="EMBL" id="TDR42435.1"/>
    </source>
</evidence>
<evidence type="ECO:0000313" key="3">
    <source>
        <dbReference type="Proteomes" id="UP000295293"/>
    </source>
</evidence>
<comment type="caution">
    <text evidence="2">The sequence shown here is derived from an EMBL/GenBank/DDBJ whole genome shotgun (WGS) entry which is preliminary data.</text>
</comment>